<dbReference type="InterPro" id="IPR017871">
    <property type="entry name" value="ABC_transporter-like_CS"/>
</dbReference>
<evidence type="ECO:0000256" key="6">
    <source>
        <dbReference type="ARBA" id="ARBA00022840"/>
    </source>
</evidence>
<keyword evidence="4 10" id="KW-0812">Transmembrane</keyword>
<dbReference type="EMBL" id="JMFG01000020">
    <property type="protein sequence ID" value="KDA53540.1"/>
    <property type="molecule type" value="Genomic_DNA"/>
</dbReference>
<evidence type="ECO:0000256" key="9">
    <source>
        <dbReference type="SAM" id="MobiDB-lite"/>
    </source>
</evidence>
<dbReference type="SMART" id="SM00382">
    <property type="entry name" value="AAA"/>
    <property type="match status" value="1"/>
</dbReference>
<accession>A0A062XYF5</accession>
<dbReference type="InterPro" id="IPR039421">
    <property type="entry name" value="Type_1_exporter"/>
</dbReference>
<evidence type="ECO:0000256" key="5">
    <source>
        <dbReference type="ARBA" id="ARBA00022741"/>
    </source>
</evidence>
<keyword evidence="8 10" id="KW-0472">Membrane</keyword>
<evidence type="ECO:0000256" key="2">
    <source>
        <dbReference type="ARBA" id="ARBA00022448"/>
    </source>
</evidence>
<evidence type="ECO:0000256" key="3">
    <source>
        <dbReference type="ARBA" id="ARBA00022475"/>
    </source>
</evidence>
<dbReference type="InterPro" id="IPR003593">
    <property type="entry name" value="AAA+_ATPase"/>
</dbReference>
<dbReference type="SMART" id="SM00240">
    <property type="entry name" value="FHA"/>
    <property type="match status" value="1"/>
</dbReference>
<dbReference type="InterPro" id="IPR022515">
    <property type="entry name" value="NHPM_micro_ABC2"/>
</dbReference>
<evidence type="ECO:0000256" key="8">
    <source>
        <dbReference type="ARBA" id="ARBA00023136"/>
    </source>
</evidence>
<dbReference type="GO" id="GO:0016887">
    <property type="term" value="F:ATP hydrolysis activity"/>
    <property type="evidence" value="ECO:0007669"/>
    <property type="project" value="InterPro"/>
</dbReference>
<dbReference type="STRING" id="1312852.EG19_04885"/>
<feature type="transmembrane region" description="Helical" evidence="10">
    <location>
        <begin position="626"/>
        <end position="649"/>
    </location>
</feature>
<feature type="transmembrane region" description="Helical" evidence="10">
    <location>
        <begin position="695"/>
        <end position="717"/>
    </location>
</feature>
<evidence type="ECO:0000313" key="15">
    <source>
        <dbReference type="Proteomes" id="UP000027284"/>
    </source>
</evidence>
<dbReference type="InterPro" id="IPR011527">
    <property type="entry name" value="ABC1_TM_dom"/>
</dbReference>
<evidence type="ECO:0000256" key="10">
    <source>
        <dbReference type="SAM" id="Phobius"/>
    </source>
</evidence>
<dbReference type="PROSITE" id="PS00211">
    <property type="entry name" value="ABC_TRANSPORTER_1"/>
    <property type="match status" value="1"/>
</dbReference>
<reference evidence="14 15" key="1">
    <citation type="submission" date="2014-04" db="EMBL/GenBank/DDBJ databases">
        <title>The Genome Sequence of Thermoanaerobaculum aquaticum MP-01, The First Cultivated Group 23 Acidobacterium.</title>
        <authorList>
            <person name="Stamps B.W."/>
            <person name="Losey N.A."/>
            <person name="Lawson P.A."/>
            <person name="Stevenson B.S."/>
        </authorList>
    </citation>
    <scope>NUCLEOTIDE SEQUENCE [LARGE SCALE GENOMIC DNA]</scope>
    <source>
        <strain evidence="14 15">MP-01</strain>
    </source>
</reference>
<dbReference type="InterPro" id="IPR000253">
    <property type="entry name" value="FHA_dom"/>
</dbReference>
<organism evidence="14 15">
    <name type="scientific">Thermoanaerobaculum aquaticum</name>
    <dbReference type="NCBI Taxonomy" id="1312852"/>
    <lineage>
        <taxon>Bacteria</taxon>
        <taxon>Pseudomonadati</taxon>
        <taxon>Acidobacteriota</taxon>
        <taxon>Thermoanaerobaculia</taxon>
        <taxon>Thermoanaerobaculales</taxon>
        <taxon>Thermoanaerobaculaceae</taxon>
        <taxon>Thermoanaerobaculum</taxon>
    </lineage>
</organism>
<evidence type="ECO:0000256" key="1">
    <source>
        <dbReference type="ARBA" id="ARBA00004651"/>
    </source>
</evidence>
<dbReference type="SUPFAM" id="SSF52540">
    <property type="entry name" value="P-loop containing nucleoside triphosphate hydrolases"/>
    <property type="match status" value="1"/>
</dbReference>
<feature type="transmembrane region" description="Helical" evidence="10">
    <location>
        <begin position="807"/>
        <end position="829"/>
    </location>
</feature>
<dbReference type="InterPro" id="IPR003439">
    <property type="entry name" value="ABC_transporter-like_ATP-bd"/>
</dbReference>
<feature type="domain" description="ABC transporter" evidence="12">
    <location>
        <begin position="907"/>
        <end position="1139"/>
    </location>
</feature>
<dbReference type="PROSITE" id="PS50006">
    <property type="entry name" value="FHA_DOMAIN"/>
    <property type="match status" value="1"/>
</dbReference>
<protein>
    <recommendedName>
        <fullName evidence="16">NHLP bacteriocin export ABC transporter permease/ATPase subunit</fullName>
    </recommendedName>
</protein>
<dbReference type="PROSITE" id="PS50893">
    <property type="entry name" value="ABC_TRANSPORTER_2"/>
    <property type="match status" value="1"/>
</dbReference>
<dbReference type="Proteomes" id="UP000027284">
    <property type="component" value="Unassembled WGS sequence"/>
</dbReference>
<comment type="subcellular location">
    <subcellularLocation>
        <location evidence="1">Cell membrane</location>
        <topology evidence="1">Multi-pass membrane protein</topology>
    </subcellularLocation>
</comment>
<evidence type="ECO:0008006" key="16">
    <source>
        <dbReference type="Google" id="ProtNLM"/>
    </source>
</evidence>
<dbReference type="Pfam" id="PF00664">
    <property type="entry name" value="ABC_membrane"/>
    <property type="match status" value="1"/>
</dbReference>
<dbReference type="RefSeq" id="WP_053335083.1">
    <property type="nucleotide sequence ID" value="NZ_JMFG01000020.1"/>
</dbReference>
<feature type="region of interest" description="Disordered" evidence="9">
    <location>
        <begin position="120"/>
        <end position="139"/>
    </location>
</feature>
<dbReference type="CDD" id="cd00060">
    <property type="entry name" value="FHA"/>
    <property type="match status" value="1"/>
</dbReference>
<evidence type="ECO:0000259" key="11">
    <source>
        <dbReference type="PROSITE" id="PS50006"/>
    </source>
</evidence>
<dbReference type="GO" id="GO:0005524">
    <property type="term" value="F:ATP binding"/>
    <property type="evidence" value="ECO:0007669"/>
    <property type="project" value="UniProtKB-KW"/>
</dbReference>
<dbReference type="GO" id="GO:0140359">
    <property type="term" value="F:ABC-type transporter activity"/>
    <property type="evidence" value="ECO:0007669"/>
    <property type="project" value="InterPro"/>
</dbReference>
<dbReference type="NCBIfam" id="TIGR03797">
    <property type="entry name" value="NHLM_micro_ABC2"/>
    <property type="match status" value="1"/>
</dbReference>
<keyword evidence="7 10" id="KW-1133">Transmembrane helix</keyword>
<dbReference type="InterPro" id="IPR027417">
    <property type="entry name" value="P-loop_NTPase"/>
</dbReference>
<dbReference type="SUPFAM" id="SSF49879">
    <property type="entry name" value="SMAD/FHA domain"/>
    <property type="match status" value="1"/>
</dbReference>
<dbReference type="AlphaFoldDB" id="A0A062XYF5"/>
<evidence type="ECO:0000259" key="13">
    <source>
        <dbReference type="PROSITE" id="PS50929"/>
    </source>
</evidence>
<feature type="compositionally biased region" description="Pro residues" evidence="9">
    <location>
        <begin position="122"/>
        <end position="139"/>
    </location>
</feature>
<keyword evidence="6" id="KW-0067">ATP-binding</keyword>
<dbReference type="GO" id="GO:0034040">
    <property type="term" value="F:ATPase-coupled lipid transmembrane transporter activity"/>
    <property type="evidence" value="ECO:0007669"/>
    <property type="project" value="TreeGrafter"/>
</dbReference>
<dbReference type="Gene3D" id="2.60.200.20">
    <property type="match status" value="1"/>
</dbReference>
<dbReference type="SUPFAM" id="SSF90123">
    <property type="entry name" value="ABC transporter transmembrane region"/>
    <property type="match status" value="1"/>
</dbReference>
<dbReference type="PANTHER" id="PTHR24221">
    <property type="entry name" value="ATP-BINDING CASSETTE SUB-FAMILY B"/>
    <property type="match status" value="1"/>
</dbReference>
<dbReference type="FunFam" id="3.40.50.300:FF:000299">
    <property type="entry name" value="ABC transporter ATP-binding protein/permease"/>
    <property type="match status" value="1"/>
</dbReference>
<dbReference type="GO" id="GO:0005886">
    <property type="term" value="C:plasma membrane"/>
    <property type="evidence" value="ECO:0007669"/>
    <property type="project" value="UniProtKB-SubCell"/>
</dbReference>
<dbReference type="Gene3D" id="1.20.1560.10">
    <property type="entry name" value="ABC transporter type 1, transmembrane domain"/>
    <property type="match status" value="1"/>
</dbReference>
<dbReference type="Pfam" id="PF00498">
    <property type="entry name" value="FHA"/>
    <property type="match status" value="1"/>
</dbReference>
<feature type="domain" description="ABC transmembrane type-1" evidence="13">
    <location>
        <begin position="588"/>
        <end position="875"/>
    </location>
</feature>
<evidence type="ECO:0000259" key="12">
    <source>
        <dbReference type="PROSITE" id="PS50893"/>
    </source>
</evidence>
<keyword evidence="5" id="KW-0547">Nucleotide-binding</keyword>
<dbReference type="OrthoDB" id="9771903at2"/>
<dbReference type="PROSITE" id="PS50929">
    <property type="entry name" value="ABC_TM1F"/>
    <property type="match status" value="1"/>
</dbReference>
<dbReference type="Gene3D" id="3.40.50.300">
    <property type="entry name" value="P-loop containing nucleotide triphosphate hydrolases"/>
    <property type="match status" value="1"/>
</dbReference>
<keyword evidence="15" id="KW-1185">Reference proteome</keyword>
<evidence type="ECO:0000256" key="4">
    <source>
        <dbReference type="ARBA" id="ARBA00022692"/>
    </source>
</evidence>
<gene>
    <name evidence="14" type="ORF">EG19_04885</name>
</gene>
<dbReference type="InterPro" id="IPR008984">
    <property type="entry name" value="SMAD_FHA_dom_sf"/>
</dbReference>
<dbReference type="Pfam" id="PF00005">
    <property type="entry name" value="ABC_tran"/>
    <property type="match status" value="1"/>
</dbReference>
<name>A0A062XYF5_9BACT</name>
<comment type="caution">
    <text evidence="14">The sequence shown here is derived from an EMBL/GenBank/DDBJ whole genome shotgun (WGS) entry which is preliminary data.</text>
</comment>
<feature type="transmembrane region" description="Helical" evidence="10">
    <location>
        <begin position="723"/>
        <end position="746"/>
    </location>
</feature>
<proteinExistence type="predicted"/>
<dbReference type="InterPro" id="IPR036640">
    <property type="entry name" value="ABC1_TM_sf"/>
</dbReference>
<sequence>MASKPPRPAFVKISESPDSALVGKAIPLEAVSFVLGRSPDCQLAVQDKAMSRRHAELKLVDGTWLLADLGSANGVWVGGRRVAEHQLQNGESFRLGATVFVFHLGAEEEQEATVRLEVPTAAPAPPAPPSAAPLAPPPPAYQPSVELSATLSEALAQWGQTRQVSGNTPWVIGDETTAWYVSEGQVVLFTVPLDDRGEPQGARAHFCTLGPGNLIFGMDFKRFGLGAGILAVGKGGTKVIEVALSQLKVFAKQERFRQELAALVDAWVQTVASAFAASLGGGPPPTVVATAGASVEVPNGGCLRGGREVSWLEVVAGELLFVGWEPLQQARAQAGDLLEQLSRLRAVFPLATDTWMIAANPADQATVVRVHATAEAIATPAFWAGLASFHEIVCRCEFINKRLGLVDELHRLRVKAEHARAAGEEAEREIAGVMAEGQEEAGHMAGPSRDPVLDAVRLVGEALGMSVRDHPEVDKRADLRTRLQAVAKASRFQVRQVALRDDWYRRDQGPILGAWEEGGGPVALVPKGAKAYEYVDPATGERGLVTEAVVQRLSGFGYVFYRPFPDGPLSARDLIRFGLRGLKPDVRWVVAMGVGLGLLGTIPPYFTGRLFDTAIPQADRALLWQFVVGLLVGALVSSAFKVCQAIAILRIQGKMDYSIQAALWDRLLNLPSNALRQYTAGDLADRAQGVDKIRALVAGAGINSILGFLSSIFYVFLMAKYSLLLAAAGMGISFLYVAATTTANYLRLRQERQEMGLRGTITGMVLQFITGVPKIRVAGAENHAFKTWAKAYAQQRRLLFRIGQIKNAIQVLTSGFPVLSSLGIFYVLWKIQEAALAKGQPPSITTGDFIAFNAAFSAFVAALQGLGDASLDMLRIVPIYERLKPIVTTPPELDEARAYPGKLRGEIQVSHVSFRYSEDGPWILNDLSVHIKPGEFIAFVGASGCGKSTLMRILLGFETPTRGAVYYDGQDLATLDLREVRQQIGVVLQNSTLLPTDIYRNIVGSSGLPVQAAWEAAALAGLAEDISQMPMGMHTYISEGGGGFSGGQRQKVLIARALVRKPRIMIFDEATSALDNRSQAVVMESIEKLQATRIVIAHRLSTIINADRICYLEGGKIIEEGSFQELMAKGGKFALLAQRQMA</sequence>
<evidence type="ECO:0000256" key="7">
    <source>
        <dbReference type="ARBA" id="ARBA00022989"/>
    </source>
</evidence>
<feature type="domain" description="FHA" evidence="11">
    <location>
        <begin position="33"/>
        <end position="82"/>
    </location>
</feature>
<evidence type="ECO:0000313" key="14">
    <source>
        <dbReference type="EMBL" id="KDA53540.1"/>
    </source>
</evidence>
<keyword evidence="2" id="KW-0813">Transport</keyword>
<keyword evidence="3" id="KW-1003">Cell membrane</keyword>
<feature type="transmembrane region" description="Helical" evidence="10">
    <location>
        <begin position="849"/>
        <end position="866"/>
    </location>
</feature>
<dbReference type="PANTHER" id="PTHR24221:SF654">
    <property type="entry name" value="ATP-BINDING CASSETTE SUB-FAMILY B MEMBER 6"/>
    <property type="match status" value="1"/>
</dbReference>